<dbReference type="Proteomes" id="UP000253209">
    <property type="component" value="Unassembled WGS sequence"/>
</dbReference>
<dbReference type="InterPro" id="IPR021782">
    <property type="entry name" value="DUF3347"/>
</dbReference>
<proteinExistence type="predicted"/>
<name>A0A367GSG0_9SPHI</name>
<organism evidence="2 3">
    <name type="scientific">Mucilaginibacter hurinus</name>
    <dbReference type="NCBI Taxonomy" id="2201324"/>
    <lineage>
        <taxon>Bacteria</taxon>
        <taxon>Pseudomonadati</taxon>
        <taxon>Bacteroidota</taxon>
        <taxon>Sphingobacteriia</taxon>
        <taxon>Sphingobacteriales</taxon>
        <taxon>Sphingobacteriaceae</taxon>
        <taxon>Mucilaginibacter</taxon>
    </lineage>
</organism>
<gene>
    <name evidence="2" type="ORF">DJ568_00490</name>
</gene>
<keyword evidence="3" id="KW-1185">Reference proteome</keyword>
<dbReference type="EMBL" id="QGDC01000001">
    <property type="protein sequence ID" value="RCH56372.1"/>
    <property type="molecule type" value="Genomic_DNA"/>
</dbReference>
<accession>A0A367GSG0</accession>
<dbReference type="Pfam" id="PF11827">
    <property type="entry name" value="DUF3347"/>
    <property type="match status" value="1"/>
</dbReference>
<protein>
    <recommendedName>
        <fullName evidence="1">DUF3347 domain-containing protein</fullName>
    </recommendedName>
</protein>
<evidence type="ECO:0000313" key="2">
    <source>
        <dbReference type="EMBL" id="RCH56372.1"/>
    </source>
</evidence>
<sequence>MAHQDLSLLMQYVLINFNFTIMKKIFTIAVCTALFAATACNQPSSNQSTDALTDTAKQADAALPDSGNVSKVLSSYIALKNELVKSDGAAGQKAAAVLEEELIDVKGCAEAANMARQIAATTNVDEQREAFLTLSKEVITLAKGIKTNTTTYVAYCPMANDNKGGYWLSDKEEIRNPYFGDAMLECGVVKEVLKN</sequence>
<dbReference type="AlphaFoldDB" id="A0A367GSG0"/>
<evidence type="ECO:0000259" key="1">
    <source>
        <dbReference type="Pfam" id="PF11827"/>
    </source>
</evidence>
<feature type="domain" description="DUF3347" evidence="1">
    <location>
        <begin position="72"/>
        <end position="149"/>
    </location>
</feature>
<evidence type="ECO:0000313" key="3">
    <source>
        <dbReference type="Proteomes" id="UP000253209"/>
    </source>
</evidence>
<comment type="caution">
    <text evidence="2">The sequence shown here is derived from an EMBL/GenBank/DDBJ whole genome shotgun (WGS) entry which is preliminary data.</text>
</comment>
<reference evidence="2 3" key="1">
    <citation type="submission" date="2018-05" db="EMBL/GenBank/DDBJ databases">
        <title>Mucilaginibacter hurinus sp. nov., isolated from briquette warehouse soil.</title>
        <authorList>
            <person name="Choi L."/>
        </authorList>
    </citation>
    <scope>NUCLEOTIDE SEQUENCE [LARGE SCALE GENOMIC DNA]</scope>
    <source>
        <strain evidence="2 3">ZR32</strain>
    </source>
</reference>